<gene>
    <name evidence="3" type="primary">LOC108667555</name>
</gene>
<dbReference type="OrthoDB" id="6343950at2759"/>
<dbReference type="PANTHER" id="PTHR46312:SF2">
    <property type="entry name" value="NUCLEOTIDE-BINDING OLIGOMERIZATION DOMAIN-CONTAINING PROTEIN 2-LIKE"/>
    <property type="match status" value="1"/>
</dbReference>
<sequence>MASSADVNFQDMEILNANVFGVLKLCPKYIGKILKIECSDKDSSETYTDYIERRRGTEISRMELRRMCGFSFRRFQTATSPDDMDMTELFSLFSILFKETSHSRNQEDLMMKKLREIKDLRNCVMHEYASMKDPTIIEKIKSALLEFIHEAKTCYHSFLNEINLLEQQLQDEMRSNFVPGDQKLVYDKYRLRTEGKQNAERGFRKYVNEKLPMNLGDAERSAVFHPPELSLPKDESNSFQYQAVFECSQKIAVVSGVKGAGKTTILKNIILQFIKLSENDLIYLERFALLVFIQCNDWTKEKLYQVFCEHFGDECVKQGEERVLNAISGLPVLFLVDGFDERNKVSMGVLRELFQKTWHPDSFILVTTRPQAIEELQTLLAVKDINFQEYKIAPLSKTSSQLAFLKRYEESPSRNPECAGMILERFIQLDADLRRMFTEPLTLLSFCSIYEKNPAKIDQWRSYNDVTRDTSELHKANVKTKLADKDIPNKEHLIDNLFIVIGQLALEFLVEDKITFNEEEISKFDQLAYDEIKTHGATMELDMRVFLDALLIPNSSFSEGAAATYSFPHKSLQEKFAADYVTNQLLYKDKDLPGILPMDVATKSRLREVLEYVMQDLSSRPKMFQKHWPDLEQAITDAGVVSAAEWQNLLFHAPKVQELAKHAAEITIRETEVWNVTSVRDVLVVSLMLPHQQPHLINVKLSPAELKEAGPSWSNLTRLYKGQLKLDLGATRLEPCDDLLEFLKGSKCELKFLNSAISRKAAVTAVASVTTDQSELYIFLPRPLNLEALNSRHEQLMVHIWPLDATWSAELQQNHGEGNDDCADDIEDMRLPSQPPPWLKVYGRETGSWETTAEAICIISPRSKRFYDIWLINCRFDDGEMTQLLSRLHSNGIRSATGGQTRFTRNRYENSSTCTLLRISDNPLVSSRP</sequence>
<dbReference type="PROSITE" id="PS50837">
    <property type="entry name" value="NACHT"/>
    <property type="match status" value="1"/>
</dbReference>
<feature type="domain" description="NACHT" evidence="1">
    <location>
        <begin position="250"/>
        <end position="372"/>
    </location>
</feature>
<dbReference type="GeneID" id="108667555"/>
<dbReference type="InterPro" id="IPR007111">
    <property type="entry name" value="NACHT_NTPase"/>
</dbReference>
<dbReference type="KEGG" id="hazt:108667555"/>
<keyword evidence="2" id="KW-1185">Reference proteome</keyword>
<dbReference type="PANTHER" id="PTHR46312">
    <property type="entry name" value="NACHT DOMAIN-CONTAINING PROTEIN"/>
    <property type="match status" value="1"/>
</dbReference>
<accession>A0A8B7N8W6</accession>
<dbReference type="SUPFAM" id="SSF52540">
    <property type="entry name" value="P-loop containing nucleoside triphosphate hydrolases"/>
    <property type="match status" value="2"/>
</dbReference>
<protein>
    <submittedName>
        <fullName evidence="3">Uncharacterized protein LOC108667555</fullName>
    </submittedName>
</protein>
<organism evidence="2 3">
    <name type="scientific">Hyalella azteca</name>
    <name type="common">Amphipod</name>
    <dbReference type="NCBI Taxonomy" id="294128"/>
    <lineage>
        <taxon>Eukaryota</taxon>
        <taxon>Metazoa</taxon>
        <taxon>Ecdysozoa</taxon>
        <taxon>Arthropoda</taxon>
        <taxon>Crustacea</taxon>
        <taxon>Multicrustacea</taxon>
        <taxon>Malacostraca</taxon>
        <taxon>Eumalacostraca</taxon>
        <taxon>Peracarida</taxon>
        <taxon>Amphipoda</taxon>
        <taxon>Senticaudata</taxon>
        <taxon>Talitrida</taxon>
        <taxon>Talitroidea</taxon>
        <taxon>Hyalellidae</taxon>
        <taxon>Hyalella</taxon>
    </lineage>
</organism>
<proteinExistence type="predicted"/>
<dbReference type="Proteomes" id="UP000694843">
    <property type="component" value="Unplaced"/>
</dbReference>
<dbReference type="Gene3D" id="3.40.50.300">
    <property type="entry name" value="P-loop containing nucleotide triphosphate hydrolases"/>
    <property type="match status" value="1"/>
</dbReference>
<evidence type="ECO:0000259" key="1">
    <source>
        <dbReference type="PROSITE" id="PS50837"/>
    </source>
</evidence>
<dbReference type="AlphaFoldDB" id="A0A8B7N8W6"/>
<dbReference type="RefSeq" id="XP_018010085.2">
    <property type="nucleotide sequence ID" value="XM_018154596.2"/>
</dbReference>
<reference evidence="3" key="1">
    <citation type="submission" date="2025-08" db="UniProtKB">
        <authorList>
            <consortium name="RefSeq"/>
        </authorList>
    </citation>
    <scope>IDENTIFICATION</scope>
    <source>
        <tissue evidence="3">Whole organism</tissue>
    </source>
</reference>
<name>A0A8B7N8W6_HYAAZ</name>
<evidence type="ECO:0000313" key="3">
    <source>
        <dbReference type="RefSeq" id="XP_018010085.2"/>
    </source>
</evidence>
<evidence type="ECO:0000313" key="2">
    <source>
        <dbReference type="Proteomes" id="UP000694843"/>
    </source>
</evidence>
<dbReference type="Pfam" id="PF05729">
    <property type="entry name" value="NACHT"/>
    <property type="match status" value="1"/>
</dbReference>
<dbReference type="InterPro" id="IPR027417">
    <property type="entry name" value="P-loop_NTPase"/>
</dbReference>